<organism evidence="7 8">
    <name type="scientific">Capronia epimyces CBS 606.96</name>
    <dbReference type="NCBI Taxonomy" id="1182542"/>
    <lineage>
        <taxon>Eukaryota</taxon>
        <taxon>Fungi</taxon>
        <taxon>Dikarya</taxon>
        <taxon>Ascomycota</taxon>
        <taxon>Pezizomycotina</taxon>
        <taxon>Eurotiomycetes</taxon>
        <taxon>Chaetothyriomycetidae</taxon>
        <taxon>Chaetothyriales</taxon>
        <taxon>Herpotrichiellaceae</taxon>
        <taxon>Capronia</taxon>
    </lineage>
</organism>
<feature type="domain" description="N-end rule aminoacyl transferase C-terminal" evidence="6">
    <location>
        <begin position="169"/>
        <end position="303"/>
    </location>
</feature>
<reference evidence="7 8" key="1">
    <citation type="submission" date="2013-03" db="EMBL/GenBank/DDBJ databases">
        <title>The Genome Sequence of Capronia epimyces CBS 606.96.</title>
        <authorList>
            <consortium name="The Broad Institute Genomics Platform"/>
            <person name="Cuomo C."/>
            <person name="de Hoog S."/>
            <person name="Gorbushina A."/>
            <person name="Walker B."/>
            <person name="Young S.K."/>
            <person name="Zeng Q."/>
            <person name="Gargeya S."/>
            <person name="Fitzgerald M."/>
            <person name="Haas B."/>
            <person name="Abouelleil A."/>
            <person name="Allen A.W."/>
            <person name="Alvarado L."/>
            <person name="Arachchi H.M."/>
            <person name="Berlin A.M."/>
            <person name="Chapman S.B."/>
            <person name="Gainer-Dewar J."/>
            <person name="Goldberg J."/>
            <person name="Griggs A."/>
            <person name="Gujja S."/>
            <person name="Hansen M."/>
            <person name="Howarth C."/>
            <person name="Imamovic A."/>
            <person name="Ireland A."/>
            <person name="Larimer J."/>
            <person name="McCowan C."/>
            <person name="Murphy C."/>
            <person name="Pearson M."/>
            <person name="Poon T.W."/>
            <person name="Priest M."/>
            <person name="Roberts A."/>
            <person name="Saif S."/>
            <person name="Shea T."/>
            <person name="Sisk P."/>
            <person name="Sykes S."/>
            <person name="Wortman J."/>
            <person name="Nusbaum C."/>
            <person name="Birren B."/>
        </authorList>
    </citation>
    <scope>NUCLEOTIDE SEQUENCE [LARGE SCALE GENOMIC DNA]</scope>
    <source>
        <strain evidence="7 8">CBS 606.96</strain>
    </source>
</reference>
<evidence type="ECO:0000256" key="1">
    <source>
        <dbReference type="ARBA" id="ARBA00009991"/>
    </source>
</evidence>
<comment type="caution">
    <text evidence="7">The sequence shown here is derived from an EMBL/GenBank/DDBJ whole genome shotgun (WGS) entry which is preliminary data.</text>
</comment>
<keyword evidence="8" id="KW-1185">Reference proteome</keyword>
<dbReference type="OrthoDB" id="74183at2759"/>
<dbReference type="Proteomes" id="UP000019478">
    <property type="component" value="Unassembled WGS sequence"/>
</dbReference>
<keyword evidence="4" id="KW-0012">Acyltransferase</keyword>
<sequence length="453" mass="52802">MPNEVSLLKPLGYQRKSSCGYCKSTTGSSAYYMSCDNLRLDHYQELMDRGWRRSGSLYYKPDLLHSCCPQYTIRYLKAADFKPGRESRRAINKWNDFVIGLEYKRKAAMLCPRSREQKRRTRDRFDLLSAVHQAESNNIKRPFDRKTGQPIEPAHKFEVNLEGDSFTKEKYDVFLKYQLQIHKDPASRWKEQAFTRFLCKGLDRKILKINGKTLKLGSYHQCYRLDGKLVAVGVLDLLPHAVSSVYLFYDPEYQDWDLGKISALREIALALEGHYEYYYMGYYIHSCIKMRYKARFSPSYLLDPESFEWNLFDDNNRRELDKRKYVSLSRDRKYGVAHEESNDSAASSTELSVFDDEQDLEFDEAPSDEEDAEIPEGSLFDYNIPGVLSKDEVQRLDLDHWRLLVRNAFIELEDLRGWEDWTIDNPGSIKGIAAELIAATGPNLLQNSALDLF</sequence>
<dbReference type="GO" id="GO:0004057">
    <property type="term" value="F:arginyl-tRNA--protein transferase activity"/>
    <property type="evidence" value="ECO:0007669"/>
    <property type="project" value="UniProtKB-EC"/>
</dbReference>
<dbReference type="InterPro" id="IPR007471">
    <property type="entry name" value="N-end_Aminoacyl_Trfase_N"/>
</dbReference>
<dbReference type="Pfam" id="PF04377">
    <property type="entry name" value="ATE_C"/>
    <property type="match status" value="1"/>
</dbReference>
<dbReference type="SUPFAM" id="SSF55729">
    <property type="entry name" value="Acyl-CoA N-acyltransferases (Nat)"/>
    <property type="match status" value="1"/>
</dbReference>
<evidence type="ECO:0000313" key="7">
    <source>
        <dbReference type="EMBL" id="EXJ82632.1"/>
    </source>
</evidence>
<dbReference type="STRING" id="1182542.W9XQ06"/>
<protein>
    <recommendedName>
        <fullName evidence="2">arginyltransferase</fullName>
        <ecNumber evidence="2">2.3.2.8</ecNumber>
    </recommendedName>
</protein>
<dbReference type="AlphaFoldDB" id="W9XQ06"/>
<dbReference type="GO" id="GO:0005737">
    <property type="term" value="C:cytoplasm"/>
    <property type="evidence" value="ECO:0007669"/>
    <property type="project" value="TreeGrafter"/>
</dbReference>
<dbReference type="InterPro" id="IPR016181">
    <property type="entry name" value="Acyl_CoA_acyltransferase"/>
</dbReference>
<dbReference type="PANTHER" id="PTHR21367:SF1">
    <property type="entry name" value="ARGINYL-TRNA--PROTEIN TRANSFERASE 1"/>
    <property type="match status" value="1"/>
</dbReference>
<accession>W9XQ06</accession>
<dbReference type="InterPro" id="IPR030700">
    <property type="entry name" value="N-end_Aminoacyl_Trfase"/>
</dbReference>
<dbReference type="EC" id="2.3.2.8" evidence="2"/>
<dbReference type="PANTHER" id="PTHR21367">
    <property type="entry name" value="ARGININE-TRNA-PROTEIN TRANSFERASE 1"/>
    <property type="match status" value="1"/>
</dbReference>
<evidence type="ECO:0000256" key="3">
    <source>
        <dbReference type="ARBA" id="ARBA00022679"/>
    </source>
</evidence>
<name>W9XQ06_9EURO</name>
<evidence type="ECO:0000313" key="8">
    <source>
        <dbReference type="Proteomes" id="UP000019478"/>
    </source>
</evidence>
<dbReference type="eggNOG" id="KOG1193">
    <property type="taxonomic scope" value="Eukaryota"/>
</dbReference>
<dbReference type="GeneID" id="19170555"/>
<comment type="similarity">
    <text evidence="1">Belongs to the R-transferase family.</text>
</comment>
<evidence type="ECO:0000256" key="4">
    <source>
        <dbReference type="ARBA" id="ARBA00023315"/>
    </source>
</evidence>
<dbReference type="InterPro" id="IPR007472">
    <property type="entry name" value="N-end_Aminoacyl_Trfase_C"/>
</dbReference>
<dbReference type="Pfam" id="PF04376">
    <property type="entry name" value="ATE_N"/>
    <property type="match status" value="1"/>
</dbReference>
<keyword evidence="3 7" id="KW-0808">Transferase</keyword>
<evidence type="ECO:0000259" key="6">
    <source>
        <dbReference type="Pfam" id="PF04377"/>
    </source>
</evidence>
<evidence type="ECO:0000259" key="5">
    <source>
        <dbReference type="Pfam" id="PF04376"/>
    </source>
</evidence>
<evidence type="ECO:0000256" key="2">
    <source>
        <dbReference type="ARBA" id="ARBA00012025"/>
    </source>
</evidence>
<feature type="domain" description="N-end aminoacyl transferase N-terminal" evidence="5">
    <location>
        <begin position="17"/>
        <end position="89"/>
    </location>
</feature>
<gene>
    <name evidence="7" type="ORF">A1O3_06445</name>
</gene>
<dbReference type="RefSeq" id="XP_007734755.1">
    <property type="nucleotide sequence ID" value="XM_007736565.1"/>
</dbReference>
<dbReference type="HOGENOM" id="CLU_020349_0_0_1"/>
<dbReference type="EMBL" id="AMGY01000005">
    <property type="protein sequence ID" value="EXJ82632.1"/>
    <property type="molecule type" value="Genomic_DNA"/>
</dbReference>
<proteinExistence type="inferred from homology"/>